<dbReference type="NCBIfam" id="NF041131">
    <property type="entry name" value="RicT_YaaT_fam"/>
    <property type="match status" value="1"/>
</dbReference>
<dbReference type="InterPro" id="IPR007557">
    <property type="entry name" value="PSP1_C"/>
</dbReference>
<evidence type="ECO:0000313" key="2">
    <source>
        <dbReference type="EMBL" id="HGK24325.1"/>
    </source>
</evidence>
<dbReference type="PANTHER" id="PTHR43830:SF3">
    <property type="entry name" value="PROTEIN PSP1"/>
    <property type="match status" value="1"/>
</dbReference>
<evidence type="ECO:0000259" key="1">
    <source>
        <dbReference type="PROSITE" id="PS51411"/>
    </source>
</evidence>
<dbReference type="PROSITE" id="PS51411">
    <property type="entry name" value="PSP1_C"/>
    <property type="match status" value="1"/>
</dbReference>
<dbReference type="PANTHER" id="PTHR43830">
    <property type="entry name" value="PROTEIN PSP1"/>
    <property type="match status" value="1"/>
</dbReference>
<name>A0A7C3PSW3_DICTH</name>
<accession>A0A7C3PSW3</accession>
<proteinExistence type="predicted"/>
<dbReference type="OMA" id="YGGLGPC"/>
<reference evidence="2" key="1">
    <citation type="journal article" date="2020" name="mSystems">
        <title>Genome- and Community-Level Interaction Insights into Carbon Utilization and Element Cycling Functions of Hydrothermarchaeota in Hydrothermal Sediment.</title>
        <authorList>
            <person name="Zhou Z."/>
            <person name="Liu Y."/>
            <person name="Xu W."/>
            <person name="Pan J."/>
            <person name="Luo Z.H."/>
            <person name="Li M."/>
        </authorList>
    </citation>
    <scope>NUCLEOTIDE SEQUENCE [LARGE SCALE GENOMIC DNA]</scope>
    <source>
        <strain evidence="2">SpSt-70</strain>
    </source>
</reference>
<dbReference type="RefSeq" id="WP_012548199.1">
    <property type="nucleotide sequence ID" value="NZ_VTFL01000003.1"/>
</dbReference>
<protein>
    <submittedName>
        <fullName evidence="2">Stage 0 sporulation protein</fullName>
    </submittedName>
</protein>
<comment type="caution">
    <text evidence="2">The sequence shown here is derived from an EMBL/GenBank/DDBJ whole genome shotgun (WGS) entry which is preliminary data.</text>
</comment>
<organism evidence="2">
    <name type="scientific">Dictyoglomus thermophilum</name>
    <dbReference type="NCBI Taxonomy" id="14"/>
    <lineage>
        <taxon>Bacteria</taxon>
        <taxon>Pseudomonadati</taxon>
        <taxon>Dictyoglomota</taxon>
        <taxon>Dictyoglomia</taxon>
        <taxon>Dictyoglomales</taxon>
        <taxon>Dictyoglomaceae</taxon>
        <taxon>Dictyoglomus</taxon>
    </lineage>
</organism>
<gene>
    <name evidence="2" type="ORF">ENU78_07860</name>
</gene>
<dbReference type="InterPro" id="IPR047767">
    <property type="entry name" value="PSP1-like"/>
</dbReference>
<feature type="domain" description="PSP1 C-terminal" evidence="1">
    <location>
        <begin position="71"/>
        <end position="156"/>
    </location>
</feature>
<dbReference type="EMBL" id="DTDV01000019">
    <property type="protein sequence ID" value="HGK24325.1"/>
    <property type="molecule type" value="Genomic_DNA"/>
</dbReference>
<dbReference type="AlphaFoldDB" id="A0A7C3PSW3"/>
<dbReference type="GO" id="GO:0005737">
    <property type="term" value="C:cytoplasm"/>
    <property type="evidence" value="ECO:0007669"/>
    <property type="project" value="TreeGrafter"/>
</dbReference>
<sequence>MMTEEKENIENIYVVGIRLRSLKVYYFSTTDPNLKVGDVVIVKTVQGVEAGKVVIPPFVPSENFEPPSPLKPILRKATEEDLQKIKEYREKEKEILQFAQEKAKILGLPMKMLACEINFDYSKITIHFASEERVDFRELVKELAGQYKTRIELHQVGVRDEVRYLGGIGICGREVCCHLYLQDFESISVKMAKEQGLALNPLKISGICGRLMCCLSYEYKTYQEIKASLPPKGTVVETKQGKGIVVDHHVPLNKLVVEFDEERRELISLDEVEKIYKKEDKEGEKDKVLEKILKMLEEEED</sequence>
<dbReference type="Pfam" id="PF04468">
    <property type="entry name" value="PSP1"/>
    <property type="match status" value="1"/>
</dbReference>